<dbReference type="RefSeq" id="XP_003294822.1">
    <property type="nucleotide sequence ID" value="XM_003294774.1"/>
</dbReference>
<dbReference type="Gene3D" id="1.10.20.10">
    <property type="entry name" value="Histone, subunit A"/>
    <property type="match status" value="1"/>
</dbReference>
<organism evidence="1 2">
    <name type="scientific">Dictyostelium purpureum</name>
    <name type="common">Slime mold</name>
    <dbReference type="NCBI Taxonomy" id="5786"/>
    <lineage>
        <taxon>Eukaryota</taxon>
        <taxon>Amoebozoa</taxon>
        <taxon>Evosea</taxon>
        <taxon>Eumycetozoa</taxon>
        <taxon>Dictyostelia</taxon>
        <taxon>Dictyosteliales</taxon>
        <taxon>Dictyosteliaceae</taxon>
        <taxon>Dictyostelium</taxon>
    </lineage>
</organism>
<gene>
    <name evidence="1" type="ORF">DICPUDRAFT_85269</name>
</gene>
<proteinExistence type="predicted"/>
<dbReference type="GO" id="GO:0030527">
    <property type="term" value="F:structural constituent of chromatin"/>
    <property type="evidence" value="ECO:0000318"/>
    <property type="project" value="GO_Central"/>
</dbReference>
<accession>F1A578</accession>
<dbReference type="GO" id="GO:0031507">
    <property type="term" value="P:heterochromatin formation"/>
    <property type="evidence" value="ECO:0000318"/>
    <property type="project" value="GO_Central"/>
</dbReference>
<dbReference type="InParanoid" id="F1A578"/>
<dbReference type="EMBL" id="GL871575">
    <property type="protein sequence ID" value="EGC28651.1"/>
    <property type="molecule type" value="Genomic_DNA"/>
</dbReference>
<dbReference type="AlphaFoldDB" id="F1A578"/>
<evidence type="ECO:0000313" key="1">
    <source>
        <dbReference type="EMBL" id="EGC28651.1"/>
    </source>
</evidence>
<protein>
    <submittedName>
        <fullName evidence="1">Uncharacterized protein</fullName>
    </submittedName>
</protein>
<dbReference type="GO" id="GO:0046982">
    <property type="term" value="F:protein heterodimerization activity"/>
    <property type="evidence" value="ECO:0007669"/>
    <property type="project" value="InterPro"/>
</dbReference>
<reference evidence="2" key="1">
    <citation type="journal article" date="2011" name="Genome Biol.">
        <title>Comparative genomics of the social amoebae Dictyostelium discoideum and Dictyostelium purpureum.</title>
        <authorList>
            <consortium name="US DOE Joint Genome Institute (JGI-PGF)"/>
            <person name="Sucgang R."/>
            <person name="Kuo A."/>
            <person name="Tian X."/>
            <person name="Salerno W."/>
            <person name="Parikh A."/>
            <person name="Feasley C.L."/>
            <person name="Dalin E."/>
            <person name="Tu H."/>
            <person name="Huang E."/>
            <person name="Barry K."/>
            <person name="Lindquist E."/>
            <person name="Shapiro H."/>
            <person name="Bruce D."/>
            <person name="Schmutz J."/>
            <person name="Salamov A."/>
            <person name="Fey P."/>
            <person name="Gaudet P."/>
            <person name="Anjard C."/>
            <person name="Babu M.M."/>
            <person name="Basu S."/>
            <person name="Bushmanova Y."/>
            <person name="van der Wel H."/>
            <person name="Katoh-Kurasawa M."/>
            <person name="Dinh C."/>
            <person name="Coutinho P.M."/>
            <person name="Saito T."/>
            <person name="Elias M."/>
            <person name="Schaap P."/>
            <person name="Kay R.R."/>
            <person name="Henrissat B."/>
            <person name="Eichinger L."/>
            <person name="Rivero F."/>
            <person name="Putnam N.H."/>
            <person name="West C.M."/>
            <person name="Loomis W.F."/>
            <person name="Chisholm R.L."/>
            <person name="Shaulsky G."/>
            <person name="Strassmann J.E."/>
            <person name="Queller D.C."/>
            <person name="Kuspa A."/>
            <person name="Grigoriev I.V."/>
        </authorList>
    </citation>
    <scope>NUCLEOTIDE SEQUENCE [LARGE SCALE GENOMIC DNA]</scope>
    <source>
        <strain evidence="2">QSDP1</strain>
    </source>
</reference>
<sequence>MDNHFKKGLKKIVYIISNERNQVIKFSTTTIKVLQNLIEDLLKRIINQAKQYNKNILTPSSIQKSIMNNIFKECPELSNVVSLQCMQCISRVSSILENNSKQKESAKEKINLNTIAGLNVSISYIVSIIKSIDNSIKIIDLSPIILTAIIDTILFELCELSSLELINSNVITSNGLIVSIKKDSELTKILNIKKDYKENSIKNEDNEVNNNGFNEYIDEDYFSDQEINDNFEIEIKE</sequence>
<dbReference type="InterPro" id="IPR009072">
    <property type="entry name" value="Histone-fold"/>
</dbReference>
<dbReference type="Proteomes" id="UP000001064">
    <property type="component" value="Unassembled WGS sequence"/>
</dbReference>
<keyword evidence="2" id="KW-1185">Reference proteome</keyword>
<name>F1A578_DICPU</name>
<dbReference type="GeneID" id="10510550"/>
<evidence type="ECO:0000313" key="2">
    <source>
        <dbReference type="Proteomes" id="UP000001064"/>
    </source>
</evidence>
<dbReference type="KEGG" id="dpp:DICPUDRAFT_85269"/>
<dbReference type="GO" id="GO:0005634">
    <property type="term" value="C:nucleus"/>
    <property type="evidence" value="ECO:0000318"/>
    <property type="project" value="GO_Central"/>
</dbReference>
<dbReference type="GO" id="GO:0000786">
    <property type="term" value="C:nucleosome"/>
    <property type="evidence" value="ECO:0000318"/>
    <property type="project" value="GO_Central"/>
</dbReference>
<dbReference type="VEuPathDB" id="AmoebaDB:DICPUDRAFT_85269"/>